<dbReference type="FunFam" id="3.40.50.880:FF:000004">
    <property type="entry name" value="Homoserine O-succinyltransferase"/>
    <property type="match status" value="1"/>
</dbReference>
<feature type="binding site" evidence="8">
    <location>
        <position position="249"/>
    </location>
    <ligand>
        <name>substrate</name>
    </ligand>
</feature>
<comment type="caution">
    <text evidence="8">Lacks conserved residue(s) required for the propagation of feature annotation.</text>
</comment>
<dbReference type="OrthoDB" id="9772423at2"/>
<accession>A0A1G7YZ79</accession>
<evidence type="ECO:0000256" key="5">
    <source>
        <dbReference type="ARBA" id="ARBA00023167"/>
    </source>
</evidence>
<dbReference type="InterPro" id="IPR033752">
    <property type="entry name" value="MetA_family"/>
</dbReference>
<dbReference type="Pfam" id="PF04204">
    <property type="entry name" value="HTS"/>
    <property type="match status" value="1"/>
</dbReference>
<dbReference type="Gene3D" id="3.40.50.880">
    <property type="match status" value="1"/>
</dbReference>
<dbReference type="UniPathway" id="UPA00051">
    <property type="reaction ID" value="UER00074"/>
</dbReference>
<dbReference type="RefSeq" id="WP_091270582.1">
    <property type="nucleotide sequence ID" value="NZ_FNDK01000001.1"/>
</dbReference>
<evidence type="ECO:0000256" key="1">
    <source>
        <dbReference type="ARBA" id="ARBA00004496"/>
    </source>
</evidence>
<evidence type="ECO:0000256" key="3">
    <source>
        <dbReference type="ARBA" id="ARBA00022605"/>
    </source>
</evidence>
<dbReference type="GO" id="GO:0005737">
    <property type="term" value="C:cytoplasm"/>
    <property type="evidence" value="ECO:0007669"/>
    <property type="project" value="UniProtKB-SubCell"/>
</dbReference>
<feature type="site" description="Important for acyl-CoA specificity" evidence="8">
    <location>
        <position position="111"/>
    </location>
</feature>
<evidence type="ECO:0000256" key="7">
    <source>
        <dbReference type="ARBA" id="ARBA00049043"/>
    </source>
</evidence>
<dbReference type="EMBL" id="FNDK01000001">
    <property type="protein sequence ID" value="SDH01781.1"/>
    <property type="molecule type" value="Genomic_DNA"/>
</dbReference>
<evidence type="ECO:0000256" key="6">
    <source>
        <dbReference type="ARBA" id="ARBA00023315"/>
    </source>
</evidence>
<feature type="binding site" evidence="8">
    <location>
        <position position="163"/>
    </location>
    <ligand>
        <name>substrate</name>
    </ligand>
</feature>
<evidence type="ECO:0000313" key="11">
    <source>
        <dbReference type="Proteomes" id="UP000199163"/>
    </source>
</evidence>
<sequence>MPIKVPDHLPAKDILTKENIFVMNESRAYTQDIRPLKILILNLMPLKETTETQILRMLGNTPLQVDVSFLHPDTHRSKNTPQEHLAAFYKTFDEISYRKFDGMIITGAPIEKLDFEEVDYWEEMTKILQWSTENVTSTLHICWGAQAGLYYHYGVPKHSLPEKKFGIFKHRINNPHHRLLRGFDDEFYVPHSRYTETRRSDVEKVPELEILSESEEAGLYLVASKDGKQIFLTGHSEYDKETLQDEYIRDNRRGIGTDIPENYFPENNHLLEPRLKWRAHSNLLYSNWLNYFVYQQTPYDFA</sequence>
<dbReference type="STRING" id="568899.SAMN05192534_101334"/>
<dbReference type="InterPro" id="IPR029062">
    <property type="entry name" value="Class_I_gatase-like"/>
</dbReference>
<dbReference type="Proteomes" id="UP000199163">
    <property type="component" value="Unassembled WGS sequence"/>
</dbReference>
<keyword evidence="5 8" id="KW-0486">Methionine biosynthesis</keyword>
<comment type="function">
    <text evidence="8">Transfers an acetyl group from acetyl-CoA to L-homoserine, forming acetyl-L-homoserine.</text>
</comment>
<organism evidence="10 11">
    <name type="scientific">Alteribacillus persepolensis</name>
    <dbReference type="NCBI Taxonomy" id="568899"/>
    <lineage>
        <taxon>Bacteria</taxon>
        <taxon>Bacillati</taxon>
        <taxon>Bacillota</taxon>
        <taxon>Bacilli</taxon>
        <taxon>Bacillales</taxon>
        <taxon>Bacillaceae</taxon>
        <taxon>Alteribacillus</taxon>
    </lineage>
</organism>
<evidence type="ECO:0000256" key="2">
    <source>
        <dbReference type="ARBA" id="ARBA00022490"/>
    </source>
</evidence>
<feature type="active site" evidence="8">
    <location>
        <position position="237"/>
    </location>
</feature>
<comment type="subcellular location">
    <subcellularLocation>
        <location evidence="1 8">Cytoplasm</location>
    </subcellularLocation>
</comment>
<reference evidence="10 11" key="1">
    <citation type="submission" date="2016-10" db="EMBL/GenBank/DDBJ databases">
        <authorList>
            <person name="de Groot N.N."/>
        </authorList>
    </citation>
    <scope>NUCLEOTIDE SEQUENCE [LARGE SCALE GENOMIC DNA]</scope>
    <source>
        <strain evidence="10 11">DSM 21632</strain>
    </source>
</reference>
<keyword evidence="3 8" id="KW-0028">Amino-acid biosynthesis</keyword>
<keyword evidence="2 8" id="KW-0963">Cytoplasm</keyword>
<comment type="pathway">
    <text evidence="8">Amino-acid biosynthesis; L-methionine biosynthesis via de novo pathway; O-acetyl-L-homoserine from L-homoserine: step 1/1.</text>
</comment>
<dbReference type="AlphaFoldDB" id="A0A1G7YZ79"/>
<dbReference type="NCBIfam" id="TIGR01001">
    <property type="entry name" value="metA"/>
    <property type="match status" value="1"/>
</dbReference>
<name>A0A1G7YZ79_9BACI</name>
<dbReference type="PIRSF" id="PIRSF000450">
    <property type="entry name" value="H_ser_succinyltr"/>
    <property type="match status" value="1"/>
</dbReference>
<dbReference type="GO" id="GO:0004414">
    <property type="term" value="F:homoserine O-acetyltransferase activity"/>
    <property type="evidence" value="ECO:0007669"/>
    <property type="project" value="UniProtKB-EC"/>
</dbReference>
<dbReference type="EC" id="2.3.1.31" evidence="8"/>
<dbReference type="PANTHER" id="PTHR20919">
    <property type="entry name" value="HOMOSERINE O-SUCCINYLTRANSFERASE"/>
    <property type="match status" value="1"/>
</dbReference>
<evidence type="ECO:0000313" key="10">
    <source>
        <dbReference type="EMBL" id="SDH01781.1"/>
    </source>
</evidence>
<proteinExistence type="inferred from homology"/>
<dbReference type="PANTHER" id="PTHR20919:SF0">
    <property type="entry name" value="HOMOSERINE O-SUCCINYLTRANSFERASE"/>
    <property type="match status" value="1"/>
</dbReference>
<dbReference type="SUPFAM" id="SSF52317">
    <property type="entry name" value="Class I glutamine amidotransferase-like"/>
    <property type="match status" value="1"/>
</dbReference>
<feature type="site" description="Important for substrate specificity" evidence="8">
    <location>
        <position position="192"/>
    </location>
</feature>
<evidence type="ECO:0000256" key="4">
    <source>
        <dbReference type="ARBA" id="ARBA00022679"/>
    </source>
</evidence>
<comment type="catalytic activity">
    <reaction evidence="7 8">
        <text>L-homoserine + acetyl-CoA = O-acetyl-L-homoserine + CoA</text>
        <dbReference type="Rhea" id="RHEA:13701"/>
        <dbReference type="ChEBI" id="CHEBI:57287"/>
        <dbReference type="ChEBI" id="CHEBI:57288"/>
        <dbReference type="ChEBI" id="CHEBI:57476"/>
        <dbReference type="ChEBI" id="CHEBI:57716"/>
        <dbReference type="EC" id="2.3.1.31"/>
    </reaction>
</comment>
<gene>
    <name evidence="8" type="primary">metAA</name>
    <name evidence="10" type="ORF">SAMN05192534_101334</name>
</gene>
<dbReference type="GO" id="GO:0019281">
    <property type="term" value="P:L-methionine biosynthetic process from homoserine via O-succinyl-L-homoserine and cystathionine"/>
    <property type="evidence" value="ECO:0007669"/>
    <property type="project" value="InterPro"/>
</dbReference>
<protein>
    <recommendedName>
        <fullName evidence="8">Homoserine O-acetyltransferase</fullName>
        <shortName evidence="8">HAT</shortName>
        <ecNumber evidence="8">2.3.1.31</ecNumber>
    </recommendedName>
    <alternativeName>
        <fullName evidence="8">Homoserine transacetylase</fullName>
        <shortName evidence="8">HTA</shortName>
    </alternativeName>
</protein>
<dbReference type="CDD" id="cd03131">
    <property type="entry name" value="GATase1_HTS"/>
    <property type="match status" value="1"/>
</dbReference>
<feature type="active site" description="Proton acceptor" evidence="8">
    <location>
        <position position="235"/>
    </location>
</feature>
<feature type="active site" description="Acyl-thioester intermediate" evidence="8 9">
    <location>
        <position position="142"/>
    </location>
</feature>
<keyword evidence="4 8" id="KW-0808">Transferase</keyword>
<dbReference type="GO" id="GO:0008899">
    <property type="term" value="F:homoserine O-succinyltransferase activity"/>
    <property type="evidence" value="ECO:0007669"/>
    <property type="project" value="UniProtKB-UniRule"/>
</dbReference>
<keyword evidence="6 8" id="KW-0012">Acyltransferase</keyword>
<evidence type="ECO:0000256" key="8">
    <source>
        <dbReference type="HAMAP-Rule" id="MF_00295"/>
    </source>
</evidence>
<feature type="binding site" evidence="8">
    <location>
        <position position="192"/>
    </location>
    <ligand>
        <name>substrate</name>
    </ligand>
</feature>
<evidence type="ECO:0000256" key="9">
    <source>
        <dbReference type="PIRSR" id="PIRSR000450-1"/>
    </source>
</evidence>
<dbReference type="HAMAP" id="MF_00295">
    <property type="entry name" value="MetA_acyltransf"/>
    <property type="match status" value="1"/>
</dbReference>
<keyword evidence="11" id="KW-1185">Reference proteome</keyword>
<comment type="similarity">
    <text evidence="8">Belongs to the MetA family.</text>
</comment>
<dbReference type="InterPro" id="IPR005697">
    <property type="entry name" value="HST_MetA"/>
</dbReference>